<protein>
    <recommendedName>
        <fullName evidence="2">mRNA capping enzyme adenylation domain-containing protein</fullName>
    </recommendedName>
</protein>
<accession>A0A6C0JAW5</accession>
<evidence type="ECO:0008006" key="2">
    <source>
        <dbReference type="Google" id="ProtNLM"/>
    </source>
</evidence>
<sequence>MKLSLSEQTNILAHFPKLELSYEKKSHNKVHSDICLTIPKGKKYFAWFKTYKGNNLCFLLEIDRRYNSIENILVNVCCFDNSLCSGIGTILYGTIFSIAKKKFFNIENIYFSRGYNLLHLNQNKKLREIYDVMNKHIKQVTYLKNSINFGVPIIKKNVYELKKILPSLPYDIYCIQHRTLCINKPFLNEHVKIESKIYKIFLLRATIIDDIYELYFKNGENLEKYKVACIPNYKTSVMMNSLFRTIKENKNLDLLEESDDDEEFENTSLDKFVNLEKEIKMKCVFIKKFDSWCPIEISTDKISPRREIICYKK</sequence>
<reference evidence="1" key="1">
    <citation type="journal article" date="2020" name="Nature">
        <title>Giant virus diversity and host interactions through global metagenomics.</title>
        <authorList>
            <person name="Schulz F."/>
            <person name="Roux S."/>
            <person name="Paez-Espino D."/>
            <person name="Jungbluth S."/>
            <person name="Walsh D.A."/>
            <person name="Denef V.J."/>
            <person name="McMahon K.D."/>
            <person name="Konstantinidis K.T."/>
            <person name="Eloe-Fadrosh E.A."/>
            <person name="Kyrpides N.C."/>
            <person name="Woyke T."/>
        </authorList>
    </citation>
    <scope>NUCLEOTIDE SEQUENCE</scope>
    <source>
        <strain evidence="1">GVMAG-M-3300025880-75</strain>
    </source>
</reference>
<name>A0A6C0JAW5_9ZZZZ</name>
<organism evidence="1">
    <name type="scientific">viral metagenome</name>
    <dbReference type="NCBI Taxonomy" id="1070528"/>
    <lineage>
        <taxon>unclassified sequences</taxon>
        <taxon>metagenomes</taxon>
        <taxon>organismal metagenomes</taxon>
    </lineage>
</organism>
<dbReference type="AlphaFoldDB" id="A0A6C0JAW5"/>
<dbReference type="EMBL" id="MN740357">
    <property type="protein sequence ID" value="QHU02443.1"/>
    <property type="molecule type" value="Genomic_DNA"/>
</dbReference>
<evidence type="ECO:0000313" key="1">
    <source>
        <dbReference type="EMBL" id="QHU02443.1"/>
    </source>
</evidence>
<proteinExistence type="predicted"/>